<reference evidence="1 2" key="1">
    <citation type="submission" date="2013-11" db="EMBL/GenBank/DDBJ databases">
        <title>The Genome Sequence of Phytophthora parasitica P1569.</title>
        <authorList>
            <consortium name="The Broad Institute Genomics Platform"/>
            <person name="Russ C."/>
            <person name="Tyler B."/>
            <person name="Panabieres F."/>
            <person name="Shan W."/>
            <person name="Tripathy S."/>
            <person name="Grunwald N."/>
            <person name="Machado M."/>
            <person name="Johnson C.S."/>
            <person name="Arredondo F."/>
            <person name="Hong C."/>
            <person name="Coffey M."/>
            <person name="Young S.K."/>
            <person name="Zeng Q."/>
            <person name="Gargeya S."/>
            <person name="Fitzgerald M."/>
            <person name="Abouelleil A."/>
            <person name="Alvarado L."/>
            <person name="Chapman S.B."/>
            <person name="Gainer-Dewar J."/>
            <person name="Goldberg J."/>
            <person name="Griggs A."/>
            <person name="Gujja S."/>
            <person name="Hansen M."/>
            <person name="Howarth C."/>
            <person name="Imamovic A."/>
            <person name="Ireland A."/>
            <person name="Larimer J."/>
            <person name="McCowan C."/>
            <person name="Murphy C."/>
            <person name="Pearson M."/>
            <person name="Poon T.W."/>
            <person name="Priest M."/>
            <person name="Roberts A."/>
            <person name="Saif S."/>
            <person name="Shea T."/>
            <person name="Sykes S."/>
            <person name="Wortman J."/>
            <person name="Nusbaum C."/>
            <person name="Birren B."/>
        </authorList>
    </citation>
    <scope>NUCLEOTIDE SEQUENCE [LARGE SCALE GENOMIC DNA]</scope>
    <source>
        <strain evidence="1 2">P1569</strain>
    </source>
</reference>
<evidence type="ECO:0000313" key="1">
    <source>
        <dbReference type="EMBL" id="ETI44611.1"/>
    </source>
</evidence>
<proteinExistence type="predicted"/>
<dbReference type="EMBL" id="ANIZ01001815">
    <property type="protein sequence ID" value="ETI44611.1"/>
    <property type="molecule type" value="Genomic_DNA"/>
</dbReference>
<keyword evidence="2" id="KW-1185">Reference proteome</keyword>
<sequence length="116" mass="12545">LHECTQNPGGKFWFYHRGFAGGEMSAAIQLVEDVEDDQEKTVSTLDPRQLGQAASTEIMGWLRMNLLQMASAALAVGSESALLVVLEGKTRLTSTTTLHYPLVCNGDLLNGFADGM</sequence>
<name>V9F0J4_PHYNI</name>
<dbReference type="HOGENOM" id="CLU_2101744_0_0_1"/>
<evidence type="ECO:0000313" key="2">
    <source>
        <dbReference type="Proteomes" id="UP000018721"/>
    </source>
</evidence>
<feature type="non-terminal residue" evidence="1">
    <location>
        <position position="1"/>
    </location>
</feature>
<gene>
    <name evidence="1" type="ORF">F443_10687</name>
</gene>
<protein>
    <submittedName>
        <fullName evidence="1">Uncharacterized protein</fullName>
    </submittedName>
</protein>
<dbReference type="Proteomes" id="UP000018721">
    <property type="component" value="Unassembled WGS sequence"/>
</dbReference>
<accession>V9F0J4</accession>
<organism evidence="1 2">
    <name type="scientific">Phytophthora nicotianae P1569</name>
    <dbReference type="NCBI Taxonomy" id="1317065"/>
    <lineage>
        <taxon>Eukaryota</taxon>
        <taxon>Sar</taxon>
        <taxon>Stramenopiles</taxon>
        <taxon>Oomycota</taxon>
        <taxon>Peronosporomycetes</taxon>
        <taxon>Peronosporales</taxon>
        <taxon>Peronosporaceae</taxon>
        <taxon>Phytophthora</taxon>
    </lineage>
</organism>
<comment type="caution">
    <text evidence="1">The sequence shown here is derived from an EMBL/GenBank/DDBJ whole genome shotgun (WGS) entry which is preliminary data.</text>
</comment>
<dbReference type="AlphaFoldDB" id="V9F0J4"/>